<evidence type="ECO:0000313" key="1">
    <source>
        <dbReference type="Ensembl" id="ENSSLDP00000019730.1"/>
    </source>
</evidence>
<dbReference type="InterPro" id="IPR048484">
    <property type="entry name" value="LOC400499-like"/>
</dbReference>
<dbReference type="Proteomes" id="UP000261360">
    <property type="component" value="Unplaced"/>
</dbReference>
<dbReference type="PANTHER" id="PTHR37860">
    <property type="entry name" value="AGAP008810-PA"/>
    <property type="match status" value="1"/>
</dbReference>
<proteinExistence type="predicted"/>
<dbReference type="GeneTree" id="ENSGT00440000038757"/>
<dbReference type="STRING" id="1841481.ENSSLDP00000019730"/>
<dbReference type="Pfam" id="PF21013">
    <property type="entry name" value="LOC400499"/>
    <property type="match status" value="1"/>
</dbReference>
<reference evidence="1" key="1">
    <citation type="submission" date="2025-08" db="UniProtKB">
        <authorList>
            <consortium name="Ensembl"/>
        </authorList>
    </citation>
    <scope>IDENTIFICATION</scope>
</reference>
<evidence type="ECO:0008006" key="3">
    <source>
        <dbReference type="Google" id="ProtNLM"/>
    </source>
</evidence>
<sequence length="1201" mass="134146">MSYGKHWDEINNKRTLLLSQSFKNQSTQNNTSYTLEFSLQVPEKNLNYRTQLLHSHLRQFGSESSTHLKIIYNNLMPLVAGFHWKSPPRDALQKKWEGTFNMDTPWLYIYTAHKLSHLQRHTLQLTSELTASKWLTIRNLILEGFYRDRGREREARLELYTPAVTYLQAGGWGVVVKRGVKASCSLSSLWTPPLRGDVSLEASKYSHTLQMASSYGKHNVSLAAALNTVDKNLKKRQATLKMTFSRPKSPSTELEFEGTVEELRKDKMMYQKTAMLQLRQPFQTFPQTLLLRETFTIDLLKDLYILESKAGFHGTREVIHTLTLGYQPPSPFVCSALVHPFRSDTIPSDSEICVTITNNQTQKDVRGRLRVGSKERLTFFGQVQLSPLHSSQQVIKVRANFTQQLQLQLPSSALMEGNVCWSPKNNTDFDYQARGKLRVERQECQLSVQLNGTSDRVGLYSSLSHPFKSKIPKTLEVKATADISAVAGKGSSSVHVRADGKDRVKLVAQMAHSLQREHRAVGLRMNISQSLLPTATDLHVNMTANMSSDSVSLHGSYTQGNELLLAQVKGSLKNTQGLQLAVSGDLRHSMANLAFLPPALGLDGALGQSDTLIEGQLRVRVMETLYSVELRHQEDPGEALDSEDEEGLMGKKSCDWLCVRLGEENLFVNVSRRLGNKGRGEIYTQLSHSLHLLNATGIPANSSIQVRWAQDGSRLSLLAELQAGPEYLKAEFKGGKSDHRIPRWEYFSGLQHQVRALLKRGLSSSIQAKAHYQLETEGLDTGLVFHVEDERLADIVFNIGSKNSTAILVVSLWQQMKLLQGLIPTSLQMNCTGDAIADRLSAQCYGNVAGRPVEVRAFRSYRPHNRICYGLSLSHFSLSAQAKGCYSSNGQKELRANLTHSSVLLLRYLGVPTKSDLRLLLRPGPQRWALGIGLVVGYWRTDLNMGLRLERPGLYGCHGLLEYGTRSVTHKAELTGRVRLESWCHIWADVNAAWDSVSSSLLVSVRCKGVGRLVWVQVGSNEGAVAHKTSLTVHGQAGKDGLKGFLGLENQQDSLQCLLSVLLKDQKAEVSWTLQHHWASLTSIIPNRVDLRGSGQLHDTSLSGSARFSFNTHSAQMDMTAAWKPSISFRVILEQNMASTALPVGLTVSMSTTASQTQFEVESDVCSIRLLANQHRGEDRRTSWSVFVQQRCVLLKVREET</sequence>
<evidence type="ECO:0000313" key="2">
    <source>
        <dbReference type="Proteomes" id="UP000261360"/>
    </source>
</evidence>
<dbReference type="AlphaFoldDB" id="A0A3B4XNH9"/>
<name>A0A3B4XNH9_SERLL</name>
<protein>
    <recommendedName>
        <fullName evidence="3">VWFD domain-containing protein</fullName>
    </recommendedName>
</protein>
<accession>A0A3B4XNH9</accession>
<dbReference type="Ensembl" id="ENSSLDT00000020393.1">
    <property type="protein sequence ID" value="ENSSLDP00000019730.1"/>
    <property type="gene ID" value="ENSSLDG00000015453.1"/>
</dbReference>
<reference evidence="1" key="2">
    <citation type="submission" date="2025-09" db="UniProtKB">
        <authorList>
            <consortium name="Ensembl"/>
        </authorList>
    </citation>
    <scope>IDENTIFICATION</scope>
</reference>
<organism evidence="1 2">
    <name type="scientific">Seriola lalandi dorsalis</name>
    <dbReference type="NCBI Taxonomy" id="1841481"/>
    <lineage>
        <taxon>Eukaryota</taxon>
        <taxon>Metazoa</taxon>
        <taxon>Chordata</taxon>
        <taxon>Craniata</taxon>
        <taxon>Vertebrata</taxon>
        <taxon>Euteleostomi</taxon>
        <taxon>Actinopterygii</taxon>
        <taxon>Neopterygii</taxon>
        <taxon>Teleostei</taxon>
        <taxon>Neoteleostei</taxon>
        <taxon>Acanthomorphata</taxon>
        <taxon>Carangaria</taxon>
        <taxon>Carangiformes</taxon>
        <taxon>Carangidae</taxon>
        <taxon>Seriola</taxon>
    </lineage>
</organism>
<dbReference type="PANTHER" id="PTHR37860:SF2">
    <property type="entry name" value="VITELLOGENIN DOMAIN-CONTAINING PROTEIN"/>
    <property type="match status" value="1"/>
</dbReference>
<keyword evidence="2" id="KW-1185">Reference proteome</keyword>